<dbReference type="SUPFAM" id="SSF144122">
    <property type="entry name" value="Tim10-like"/>
    <property type="match status" value="1"/>
</dbReference>
<dbReference type="EMBL" id="UYYG01000098">
    <property type="protein sequence ID" value="VDN53059.1"/>
    <property type="molecule type" value="Genomic_DNA"/>
</dbReference>
<dbReference type="AlphaFoldDB" id="A0A0N4UN45"/>
<evidence type="ECO:0000313" key="2">
    <source>
        <dbReference type="EMBL" id="VDN53059.1"/>
    </source>
</evidence>
<keyword evidence="1" id="KW-1133">Transmembrane helix</keyword>
<dbReference type="WBParaSite" id="DME_0000931001-mRNA-1">
    <property type="protein sequence ID" value="DME_0000931001-mRNA-1"/>
    <property type="gene ID" value="DME_0000931001"/>
</dbReference>
<keyword evidence="1" id="KW-0812">Transmembrane</keyword>
<gene>
    <name evidence="2" type="ORF">DME_LOCUS3032</name>
</gene>
<dbReference type="OrthoDB" id="1551503at2759"/>
<evidence type="ECO:0000313" key="4">
    <source>
        <dbReference type="Proteomes" id="UP000274756"/>
    </source>
</evidence>
<protein>
    <submittedName>
        <fullName evidence="5">Zf-Tim10_DDP domain-containing protein</fullName>
    </submittedName>
</protein>
<reference evidence="5" key="1">
    <citation type="submission" date="2017-02" db="UniProtKB">
        <authorList>
            <consortium name="WormBaseParasite"/>
        </authorList>
    </citation>
    <scope>IDENTIFICATION</scope>
</reference>
<evidence type="ECO:0000313" key="5">
    <source>
        <dbReference type="WBParaSite" id="DME_0000931001-mRNA-1"/>
    </source>
</evidence>
<proteinExistence type="predicted"/>
<dbReference type="Gene3D" id="1.10.287.810">
    <property type="entry name" value="Mitochondrial import inner membrane translocase subunit tim13 like domains"/>
    <property type="match status" value="1"/>
</dbReference>
<sequence length="83" mass="9868">MQNQTSALHGLESVKDIGVTNENYMRMIKDFMAQYNRVSEYCFNNCVKDFTCRWSSFCLFFCLFHVFFCFLIGFLVSSILRFN</sequence>
<dbReference type="Proteomes" id="UP000274756">
    <property type="component" value="Unassembled WGS sequence"/>
</dbReference>
<reference evidence="2 4" key="2">
    <citation type="submission" date="2018-11" db="EMBL/GenBank/DDBJ databases">
        <authorList>
            <consortium name="Pathogen Informatics"/>
        </authorList>
    </citation>
    <scope>NUCLEOTIDE SEQUENCE [LARGE SCALE GENOMIC DNA]</scope>
</reference>
<dbReference type="InterPro" id="IPR035427">
    <property type="entry name" value="Tim10-like_dom_sf"/>
</dbReference>
<accession>A0A0N4UN45</accession>
<evidence type="ECO:0000313" key="3">
    <source>
        <dbReference type="Proteomes" id="UP000038040"/>
    </source>
</evidence>
<keyword evidence="1" id="KW-0472">Membrane</keyword>
<name>A0A0N4UN45_DRAME</name>
<dbReference type="Proteomes" id="UP000038040">
    <property type="component" value="Unplaced"/>
</dbReference>
<feature type="transmembrane region" description="Helical" evidence="1">
    <location>
        <begin position="57"/>
        <end position="80"/>
    </location>
</feature>
<organism evidence="3 5">
    <name type="scientific">Dracunculus medinensis</name>
    <name type="common">Guinea worm</name>
    <dbReference type="NCBI Taxonomy" id="318479"/>
    <lineage>
        <taxon>Eukaryota</taxon>
        <taxon>Metazoa</taxon>
        <taxon>Ecdysozoa</taxon>
        <taxon>Nematoda</taxon>
        <taxon>Chromadorea</taxon>
        <taxon>Rhabditida</taxon>
        <taxon>Spirurina</taxon>
        <taxon>Dracunculoidea</taxon>
        <taxon>Dracunculidae</taxon>
        <taxon>Dracunculus</taxon>
    </lineage>
</organism>
<evidence type="ECO:0000256" key="1">
    <source>
        <dbReference type="SAM" id="Phobius"/>
    </source>
</evidence>
<keyword evidence="4" id="KW-1185">Reference proteome</keyword>